<evidence type="ECO:0000256" key="6">
    <source>
        <dbReference type="ARBA" id="ARBA00023136"/>
    </source>
</evidence>
<evidence type="ECO:0000256" key="7">
    <source>
        <dbReference type="SAM" id="Phobius"/>
    </source>
</evidence>
<evidence type="ECO:0000256" key="2">
    <source>
        <dbReference type="ARBA" id="ARBA00006679"/>
    </source>
</evidence>
<keyword evidence="3" id="KW-1003">Cell membrane</keyword>
<evidence type="ECO:0000313" key="9">
    <source>
        <dbReference type="Proteomes" id="UP000249364"/>
    </source>
</evidence>
<dbReference type="AlphaFoldDB" id="A0A2W7QHY9"/>
<comment type="subcellular location">
    <subcellularLocation>
        <location evidence="1">Cell membrane</location>
        <topology evidence="1">Multi-pass membrane protein</topology>
    </subcellularLocation>
</comment>
<evidence type="ECO:0000256" key="4">
    <source>
        <dbReference type="ARBA" id="ARBA00022692"/>
    </source>
</evidence>
<dbReference type="Proteomes" id="UP000249364">
    <property type="component" value="Unassembled WGS sequence"/>
</dbReference>
<protein>
    <submittedName>
        <fullName evidence="8">Putative oxidoreductase</fullName>
    </submittedName>
</protein>
<keyword evidence="6 7" id="KW-0472">Membrane</keyword>
<keyword evidence="4 7" id="KW-0812">Transmembrane</keyword>
<dbReference type="Pfam" id="PF07681">
    <property type="entry name" value="DoxX"/>
    <property type="match status" value="1"/>
</dbReference>
<feature type="transmembrane region" description="Helical" evidence="7">
    <location>
        <begin position="108"/>
        <end position="126"/>
    </location>
</feature>
<sequence>MRRSSWQVSFIAQLLWPDAEWRCLGVKSYVSVITDKGYIIMTNTTFLLAARILLGLLFVVAGLGKLGDVAGFGGFMATGGIPAILAWPVVLFEIIAGLALIAGFQTRITALALAGFCVLSGLLYHFDPADQMQMTQVLKNLGLAGGYLALWVTGAGAWSLDAKLGRTATA</sequence>
<dbReference type="STRING" id="121821.GCA_001870675_02390"/>
<proteinExistence type="inferred from homology"/>
<dbReference type="GO" id="GO:0005886">
    <property type="term" value="C:plasma membrane"/>
    <property type="evidence" value="ECO:0007669"/>
    <property type="project" value="UniProtKB-SubCell"/>
</dbReference>
<keyword evidence="9" id="KW-1185">Reference proteome</keyword>
<dbReference type="EMBL" id="QKZQ01000001">
    <property type="protein sequence ID" value="PZX48168.1"/>
    <property type="molecule type" value="Genomic_DNA"/>
</dbReference>
<evidence type="ECO:0000256" key="3">
    <source>
        <dbReference type="ARBA" id="ARBA00022475"/>
    </source>
</evidence>
<feature type="transmembrane region" description="Helical" evidence="7">
    <location>
        <begin position="141"/>
        <end position="160"/>
    </location>
</feature>
<evidence type="ECO:0000313" key="8">
    <source>
        <dbReference type="EMBL" id="PZX48168.1"/>
    </source>
</evidence>
<accession>A0A2W7QHY9</accession>
<feature type="transmembrane region" description="Helical" evidence="7">
    <location>
        <begin position="46"/>
        <end position="64"/>
    </location>
</feature>
<dbReference type="InterPro" id="IPR032808">
    <property type="entry name" value="DoxX"/>
</dbReference>
<keyword evidence="5 7" id="KW-1133">Transmembrane helix</keyword>
<evidence type="ECO:0000256" key="1">
    <source>
        <dbReference type="ARBA" id="ARBA00004651"/>
    </source>
</evidence>
<name>A0A2W7QHY9_9RHOB</name>
<dbReference type="PANTHER" id="PTHR33452">
    <property type="entry name" value="OXIDOREDUCTASE CATD-RELATED"/>
    <property type="match status" value="1"/>
</dbReference>
<reference evidence="8 9" key="1">
    <citation type="submission" date="2018-06" db="EMBL/GenBank/DDBJ databases">
        <title>Genomic Encyclopedia of Archaeal and Bacterial Type Strains, Phase II (KMG-II): from individual species to whole genera.</title>
        <authorList>
            <person name="Goeker M."/>
        </authorList>
    </citation>
    <scope>NUCLEOTIDE SEQUENCE [LARGE SCALE GENOMIC DNA]</scope>
    <source>
        <strain evidence="8 9">DSM 13087</strain>
    </source>
</reference>
<evidence type="ECO:0000256" key="5">
    <source>
        <dbReference type="ARBA" id="ARBA00022989"/>
    </source>
</evidence>
<comment type="similarity">
    <text evidence="2">Belongs to the DoxX family.</text>
</comment>
<dbReference type="InterPro" id="IPR051907">
    <property type="entry name" value="DoxX-like_oxidoreductase"/>
</dbReference>
<dbReference type="PANTHER" id="PTHR33452:SF1">
    <property type="entry name" value="INNER MEMBRANE PROTEIN YPHA-RELATED"/>
    <property type="match status" value="1"/>
</dbReference>
<gene>
    <name evidence="8" type="ORF">LY56_00318</name>
</gene>
<comment type="caution">
    <text evidence="8">The sequence shown here is derived from an EMBL/GenBank/DDBJ whole genome shotgun (WGS) entry which is preliminary data.</text>
</comment>
<organism evidence="8 9">
    <name type="scientific">Roseinatronobacter thiooxidans</name>
    <dbReference type="NCBI Taxonomy" id="121821"/>
    <lineage>
        <taxon>Bacteria</taxon>
        <taxon>Pseudomonadati</taxon>
        <taxon>Pseudomonadota</taxon>
        <taxon>Alphaproteobacteria</taxon>
        <taxon>Rhodobacterales</taxon>
        <taxon>Paracoccaceae</taxon>
        <taxon>Roseinatronobacter</taxon>
    </lineage>
</organism>
<feature type="transmembrane region" description="Helical" evidence="7">
    <location>
        <begin position="84"/>
        <end position="101"/>
    </location>
</feature>